<dbReference type="SUPFAM" id="SSF50978">
    <property type="entry name" value="WD40 repeat-like"/>
    <property type="match status" value="1"/>
</dbReference>
<dbReference type="OrthoDB" id="256303at2759"/>
<proteinExistence type="predicted"/>
<dbReference type="Gene3D" id="2.130.10.10">
    <property type="entry name" value="YVTN repeat-like/Quinoprotein amine dehydrogenase"/>
    <property type="match status" value="1"/>
</dbReference>
<sequence>MTSKRFSTGKEVCANKHNSFVTCVVYHPSDANVYLSGTSNDGIFAWDIRTQQYICRYKSFFGQIQDLAFLPDGQSFISAAEISRRNSTDKGIM</sequence>
<accession>A0A6S7LR54</accession>
<dbReference type="PANTHER" id="PTHR44566">
    <property type="entry name" value="TRANSDUCIN/WD40 REPEAT-LIKE SUPERFAMILY PROTEIN"/>
    <property type="match status" value="1"/>
</dbReference>
<dbReference type="Proteomes" id="UP001152795">
    <property type="component" value="Unassembled WGS sequence"/>
</dbReference>
<dbReference type="PANTHER" id="PTHR44566:SF1">
    <property type="entry name" value="WD REPEAT-CONTAINING PROTEIN 25"/>
    <property type="match status" value="1"/>
</dbReference>
<reference evidence="1" key="1">
    <citation type="submission" date="2020-04" db="EMBL/GenBank/DDBJ databases">
        <authorList>
            <person name="Alioto T."/>
            <person name="Alioto T."/>
            <person name="Gomez Garrido J."/>
        </authorList>
    </citation>
    <scope>NUCLEOTIDE SEQUENCE</scope>
    <source>
        <strain evidence="1">A484AB</strain>
    </source>
</reference>
<dbReference type="InterPro" id="IPR001680">
    <property type="entry name" value="WD40_rpt"/>
</dbReference>
<gene>
    <name evidence="1" type="ORF">PACLA_8A088954</name>
</gene>
<evidence type="ECO:0000313" key="2">
    <source>
        <dbReference type="Proteomes" id="UP001152795"/>
    </source>
</evidence>
<protein>
    <submittedName>
        <fullName evidence="1">WD repeat-containing 25-like</fullName>
    </submittedName>
</protein>
<dbReference type="PROSITE" id="PS50082">
    <property type="entry name" value="WD_REPEATS_2"/>
    <property type="match status" value="1"/>
</dbReference>
<name>A0A6S7LR54_PARCT</name>
<organism evidence="1 2">
    <name type="scientific">Paramuricea clavata</name>
    <name type="common">Red gorgonian</name>
    <name type="synonym">Violescent sea-whip</name>
    <dbReference type="NCBI Taxonomy" id="317549"/>
    <lineage>
        <taxon>Eukaryota</taxon>
        <taxon>Metazoa</taxon>
        <taxon>Cnidaria</taxon>
        <taxon>Anthozoa</taxon>
        <taxon>Octocorallia</taxon>
        <taxon>Malacalcyonacea</taxon>
        <taxon>Plexauridae</taxon>
        <taxon>Paramuricea</taxon>
    </lineage>
</organism>
<dbReference type="InterPro" id="IPR053053">
    <property type="entry name" value="WD_repeat_protein"/>
</dbReference>
<dbReference type="InterPro" id="IPR036322">
    <property type="entry name" value="WD40_repeat_dom_sf"/>
</dbReference>
<dbReference type="InterPro" id="IPR015943">
    <property type="entry name" value="WD40/YVTN_repeat-like_dom_sf"/>
</dbReference>
<feature type="non-terminal residue" evidence="1">
    <location>
        <position position="1"/>
    </location>
</feature>
<comment type="caution">
    <text evidence="1">The sequence shown here is derived from an EMBL/GenBank/DDBJ whole genome shotgun (WGS) entry which is preliminary data.</text>
</comment>
<dbReference type="EMBL" id="CACRXK020028058">
    <property type="protein sequence ID" value="CAB4041273.1"/>
    <property type="molecule type" value="Genomic_DNA"/>
</dbReference>
<dbReference type="AlphaFoldDB" id="A0A6S7LR54"/>
<keyword evidence="2" id="KW-1185">Reference proteome</keyword>
<evidence type="ECO:0000313" key="1">
    <source>
        <dbReference type="EMBL" id="CAB4041273.1"/>
    </source>
</evidence>